<keyword evidence="3" id="KW-0677">Repeat</keyword>
<dbReference type="SUPFAM" id="SSF51161">
    <property type="entry name" value="Trimeric LpxA-like enzymes"/>
    <property type="match status" value="1"/>
</dbReference>
<dbReference type="PANTHER" id="PTHR23416">
    <property type="entry name" value="SIALIC ACID SYNTHASE-RELATED"/>
    <property type="match status" value="1"/>
</dbReference>
<evidence type="ECO:0000256" key="3">
    <source>
        <dbReference type="ARBA" id="ARBA00022737"/>
    </source>
</evidence>
<reference evidence="4" key="1">
    <citation type="submission" date="2023-07" db="EMBL/GenBank/DDBJ databases">
        <title>Sequencing the genomes of 1000 actinobacteria strains.</title>
        <authorList>
            <person name="Klenk H.-P."/>
        </authorList>
    </citation>
    <scope>NUCLEOTIDE SEQUENCE</scope>
    <source>
        <strain evidence="4">DSM 13988</strain>
    </source>
</reference>
<comment type="similarity">
    <text evidence="1">Belongs to the transferase hexapeptide repeat family.</text>
</comment>
<dbReference type="EC" id="2.3.1.-" evidence="4"/>
<evidence type="ECO:0000313" key="5">
    <source>
        <dbReference type="Proteomes" id="UP001247307"/>
    </source>
</evidence>
<dbReference type="InterPro" id="IPR011004">
    <property type="entry name" value="Trimer_LpxA-like_sf"/>
</dbReference>
<comment type="caution">
    <text evidence="4">The sequence shown here is derived from an EMBL/GenBank/DDBJ whole genome shotgun (WGS) entry which is preliminary data.</text>
</comment>
<protein>
    <submittedName>
        <fullName evidence="4">Colanic acid biosynthesis acetyltransferase WcaF</fullName>
        <ecNumber evidence="4">2.3.1.-</ecNumber>
    </submittedName>
</protein>
<dbReference type="PANTHER" id="PTHR23416:SF23">
    <property type="entry name" value="ACETYLTRANSFERASE C18B11.09C-RELATED"/>
    <property type="match status" value="1"/>
</dbReference>
<dbReference type="InterPro" id="IPR051159">
    <property type="entry name" value="Hexapeptide_acetyltransf"/>
</dbReference>
<organism evidence="4 5">
    <name type="scientific">Falsarthrobacter nasiphocae</name>
    <dbReference type="NCBI Taxonomy" id="189863"/>
    <lineage>
        <taxon>Bacteria</taxon>
        <taxon>Bacillati</taxon>
        <taxon>Actinomycetota</taxon>
        <taxon>Actinomycetes</taxon>
        <taxon>Micrococcales</taxon>
        <taxon>Micrococcaceae</taxon>
        <taxon>Falsarthrobacter</taxon>
    </lineage>
</organism>
<gene>
    <name evidence="4" type="ORF">J2S35_000546</name>
</gene>
<keyword evidence="5" id="KW-1185">Reference proteome</keyword>
<sequence length="181" mass="20098">MKDLRGFTGVGYDKGRSKLVQAAWLATQGAVLQHWWCPPKVRMSVLRMFGAKIGRDCLVRHRVRIHWPWKLELEDSVWIGEGAWILNLEPVRIGNNTCVSQEVFLCTGSHLFDHDNFEFDNAPITIGARSWLAARSTILRGVTVGDDVLVGAQALVVKDVPSGAKVLAPKADVREPKSTQA</sequence>
<evidence type="ECO:0000256" key="2">
    <source>
        <dbReference type="ARBA" id="ARBA00022679"/>
    </source>
</evidence>
<dbReference type="Proteomes" id="UP001247307">
    <property type="component" value="Unassembled WGS sequence"/>
</dbReference>
<accession>A0AAE4C4R1</accession>
<keyword evidence="4" id="KW-0012">Acyltransferase</keyword>
<dbReference type="PROSITE" id="PS00101">
    <property type="entry name" value="HEXAPEP_TRANSFERASES"/>
    <property type="match status" value="1"/>
</dbReference>
<dbReference type="EMBL" id="JAVDUI010000001">
    <property type="protein sequence ID" value="MDR6891606.1"/>
    <property type="molecule type" value="Genomic_DNA"/>
</dbReference>
<dbReference type="Pfam" id="PF14602">
    <property type="entry name" value="Hexapep_2"/>
    <property type="match status" value="1"/>
</dbReference>
<evidence type="ECO:0000256" key="1">
    <source>
        <dbReference type="ARBA" id="ARBA00007274"/>
    </source>
</evidence>
<dbReference type="InterPro" id="IPR018357">
    <property type="entry name" value="Hexapep_transf_CS"/>
</dbReference>
<dbReference type="AlphaFoldDB" id="A0AAE4C4R1"/>
<dbReference type="InterPro" id="IPR001451">
    <property type="entry name" value="Hexapep"/>
</dbReference>
<evidence type="ECO:0000313" key="4">
    <source>
        <dbReference type="EMBL" id="MDR6891606.1"/>
    </source>
</evidence>
<proteinExistence type="inferred from homology"/>
<keyword evidence="2 4" id="KW-0808">Transferase</keyword>
<dbReference type="GO" id="GO:0008374">
    <property type="term" value="F:O-acyltransferase activity"/>
    <property type="evidence" value="ECO:0007669"/>
    <property type="project" value="TreeGrafter"/>
</dbReference>
<dbReference type="CDD" id="cd05825">
    <property type="entry name" value="LbH_wcaF_like"/>
    <property type="match status" value="1"/>
</dbReference>
<dbReference type="GO" id="GO:0005829">
    <property type="term" value="C:cytosol"/>
    <property type="evidence" value="ECO:0007669"/>
    <property type="project" value="TreeGrafter"/>
</dbReference>
<dbReference type="Gene3D" id="2.160.10.10">
    <property type="entry name" value="Hexapeptide repeat proteins"/>
    <property type="match status" value="1"/>
</dbReference>
<name>A0AAE4C4R1_9MICC</name>
<dbReference type="RefSeq" id="WP_309849564.1">
    <property type="nucleotide sequence ID" value="NZ_BAAAIU010000022.1"/>
</dbReference>